<evidence type="ECO:0000256" key="2">
    <source>
        <dbReference type="ARBA" id="ARBA00008683"/>
    </source>
</evidence>
<dbReference type="Proteomes" id="UP001596266">
    <property type="component" value="Unassembled WGS sequence"/>
</dbReference>
<feature type="domain" description="Peptidase S49" evidence="7">
    <location>
        <begin position="354"/>
        <end position="503"/>
    </location>
</feature>
<evidence type="ECO:0000313" key="9">
    <source>
        <dbReference type="Proteomes" id="UP001596266"/>
    </source>
</evidence>
<dbReference type="PANTHER" id="PTHR33209">
    <property type="entry name" value="PROTEASE 4"/>
    <property type="match status" value="1"/>
</dbReference>
<keyword evidence="5" id="KW-0720">Serine protease</keyword>
<keyword evidence="4" id="KW-0378">Hydrolase</keyword>
<dbReference type="InterPro" id="IPR004635">
    <property type="entry name" value="Pept_S49_SppA"/>
</dbReference>
<name>A0ABW1X418_9ACTN</name>
<evidence type="ECO:0000256" key="1">
    <source>
        <dbReference type="ARBA" id="ARBA00004370"/>
    </source>
</evidence>
<dbReference type="RefSeq" id="WP_343885803.1">
    <property type="nucleotide sequence ID" value="NZ_BAAAKI010000010.1"/>
</dbReference>
<evidence type="ECO:0000256" key="4">
    <source>
        <dbReference type="ARBA" id="ARBA00022801"/>
    </source>
</evidence>
<keyword evidence="3" id="KW-0645">Protease</keyword>
<comment type="caution">
    <text evidence="8">The sequence shown here is derived from an EMBL/GenBank/DDBJ whole genome shotgun (WGS) entry which is preliminary data.</text>
</comment>
<comment type="similarity">
    <text evidence="2">Belongs to the peptidase S49 family.</text>
</comment>
<evidence type="ECO:0000256" key="5">
    <source>
        <dbReference type="ARBA" id="ARBA00022825"/>
    </source>
</evidence>
<dbReference type="CDD" id="cd07018">
    <property type="entry name" value="S49_SppA_67K_type"/>
    <property type="match status" value="1"/>
</dbReference>
<dbReference type="InterPro" id="IPR047272">
    <property type="entry name" value="S49_SppA_C"/>
</dbReference>
<organism evidence="8 9">
    <name type="scientific">Luteococcus sanguinis</name>
    <dbReference type="NCBI Taxonomy" id="174038"/>
    <lineage>
        <taxon>Bacteria</taxon>
        <taxon>Bacillati</taxon>
        <taxon>Actinomycetota</taxon>
        <taxon>Actinomycetes</taxon>
        <taxon>Propionibacteriales</taxon>
        <taxon>Propionibacteriaceae</taxon>
        <taxon>Luteococcus</taxon>
    </lineage>
</organism>
<evidence type="ECO:0000256" key="3">
    <source>
        <dbReference type="ARBA" id="ARBA00022670"/>
    </source>
</evidence>
<protein>
    <submittedName>
        <fullName evidence="8">Signal peptide peptidase SppA</fullName>
    </submittedName>
</protein>
<dbReference type="PANTHER" id="PTHR33209:SF1">
    <property type="entry name" value="PEPTIDASE S49 DOMAIN-CONTAINING PROTEIN"/>
    <property type="match status" value="1"/>
</dbReference>
<dbReference type="SUPFAM" id="SSF52096">
    <property type="entry name" value="ClpP/crotonase"/>
    <property type="match status" value="2"/>
</dbReference>
<dbReference type="EMBL" id="JBHSUA010000020">
    <property type="protein sequence ID" value="MFC6397504.1"/>
    <property type="molecule type" value="Genomic_DNA"/>
</dbReference>
<comment type="subcellular location">
    <subcellularLocation>
        <location evidence="1">Membrane</location>
    </subcellularLocation>
</comment>
<dbReference type="CDD" id="cd07023">
    <property type="entry name" value="S49_Sppa_N_C"/>
    <property type="match status" value="1"/>
</dbReference>
<gene>
    <name evidence="8" type="primary">sppA</name>
    <name evidence="8" type="ORF">ACFP57_11000</name>
</gene>
<dbReference type="InterPro" id="IPR047217">
    <property type="entry name" value="S49_SppA_67K_type_N"/>
</dbReference>
<proteinExistence type="inferred from homology"/>
<dbReference type="Gene3D" id="3.90.226.10">
    <property type="entry name" value="2-enoyl-CoA Hydratase, Chain A, domain 1"/>
    <property type="match status" value="2"/>
</dbReference>
<dbReference type="InterPro" id="IPR029045">
    <property type="entry name" value="ClpP/crotonase-like_dom_sf"/>
</dbReference>
<evidence type="ECO:0000313" key="8">
    <source>
        <dbReference type="EMBL" id="MFC6397504.1"/>
    </source>
</evidence>
<dbReference type="InterPro" id="IPR004634">
    <property type="entry name" value="Pept_S49_pIV"/>
</dbReference>
<dbReference type="Gene3D" id="6.20.330.10">
    <property type="match status" value="2"/>
</dbReference>
<dbReference type="PIRSF" id="PIRSF001217">
    <property type="entry name" value="Protease_4_SppA"/>
    <property type="match status" value="1"/>
</dbReference>
<dbReference type="NCBIfam" id="TIGR00706">
    <property type="entry name" value="SppA_dom"/>
    <property type="match status" value="1"/>
</dbReference>
<dbReference type="Pfam" id="PF01343">
    <property type="entry name" value="Peptidase_S49"/>
    <property type="match status" value="2"/>
</dbReference>
<evidence type="ECO:0000256" key="6">
    <source>
        <dbReference type="ARBA" id="ARBA00023136"/>
    </source>
</evidence>
<keyword evidence="9" id="KW-1185">Reference proteome</keyword>
<sequence>MDIASMLVKRLPFSIPGRPLGDTVVLEIDLARGVLTTPPDNPLAALRAMNAPTMRSLREGLRAGATDDAVVGLFVHAGTVPLSIAQAEELGGAIAAFGEHKPTLAWSEGFGELDSDLAAYKLASFCQEIWLQPSGQLGIGGVHLGITLLRGLLEKAGLDPQLSRRHEYKSAAEQFAGHEITQPNREMMQTIANSIMDDLVEGVAERRGLEVQRVWDAVNTSPLTPEQAKDAGLVDAVGYRDQAVAHLLEQWKADATDLRFVHRWHGHRAKDVVNQVTDRRRDKISVVSLHGGIVTGRGRPPGTGQPETGSDVVCEQLRSATRDDKVRAVVFRIDSPGGSAVASDMVWRAVHQVREAGIPVVVSMGDLAASGGYYCAMAADEICALPATLTGSIGVFGGKVVTKGLFEKLNLRHEAITSGGRAQLMQGDEPFTDEQWQVLDAWLDRVYDEFTRKAAADRAMAYDHLESLARGRVWTGRDAHRLGLVDHLGGMDLAINRACALAGIGRDRVHVTAAAMPGMLERLRPAESSESVGAPSMAIPTTLPGAVAGATTGTLEELFGRLVSWSGLDYRGVLALPWTLRVQ</sequence>
<accession>A0ABW1X418</accession>
<reference evidence="9" key="1">
    <citation type="journal article" date="2019" name="Int. J. Syst. Evol. Microbiol.">
        <title>The Global Catalogue of Microorganisms (GCM) 10K type strain sequencing project: providing services to taxonomists for standard genome sequencing and annotation.</title>
        <authorList>
            <consortium name="The Broad Institute Genomics Platform"/>
            <consortium name="The Broad Institute Genome Sequencing Center for Infectious Disease"/>
            <person name="Wu L."/>
            <person name="Ma J."/>
        </authorList>
    </citation>
    <scope>NUCLEOTIDE SEQUENCE [LARGE SCALE GENOMIC DNA]</scope>
    <source>
        <strain evidence="9">CGMCC 1.15277</strain>
    </source>
</reference>
<keyword evidence="6" id="KW-0472">Membrane</keyword>
<evidence type="ECO:0000259" key="7">
    <source>
        <dbReference type="Pfam" id="PF01343"/>
    </source>
</evidence>
<dbReference type="InterPro" id="IPR002142">
    <property type="entry name" value="Peptidase_S49"/>
</dbReference>
<feature type="domain" description="Peptidase S49" evidence="7">
    <location>
        <begin position="118"/>
        <end position="250"/>
    </location>
</feature>